<keyword evidence="3" id="KW-1185">Reference proteome</keyword>
<accession>A0A166ILZ6</accession>
<dbReference type="Proteomes" id="UP000076532">
    <property type="component" value="Unassembled WGS sequence"/>
</dbReference>
<sequence>FFLVQILVTLSTLIDIGNHRKTLTPFGTEHIALILAAWGPFVIFSHSPGVRQKLMFWR</sequence>
<gene>
    <name evidence="2" type="ORF">FIBSPDRAFT_743083</name>
</gene>
<keyword evidence="1" id="KW-0472">Membrane</keyword>
<feature type="non-terminal residue" evidence="2">
    <location>
        <position position="1"/>
    </location>
</feature>
<evidence type="ECO:0000313" key="3">
    <source>
        <dbReference type="Proteomes" id="UP000076532"/>
    </source>
</evidence>
<protein>
    <submittedName>
        <fullName evidence="2">Uncharacterized protein</fullName>
    </submittedName>
</protein>
<reference evidence="2 3" key="1">
    <citation type="journal article" date="2016" name="Mol. Biol. Evol.">
        <title>Comparative Genomics of Early-Diverging Mushroom-Forming Fungi Provides Insights into the Origins of Lignocellulose Decay Capabilities.</title>
        <authorList>
            <person name="Nagy L.G."/>
            <person name="Riley R."/>
            <person name="Tritt A."/>
            <person name="Adam C."/>
            <person name="Daum C."/>
            <person name="Floudas D."/>
            <person name="Sun H."/>
            <person name="Yadav J.S."/>
            <person name="Pangilinan J."/>
            <person name="Larsson K.H."/>
            <person name="Matsuura K."/>
            <person name="Barry K."/>
            <person name="Labutti K."/>
            <person name="Kuo R."/>
            <person name="Ohm R.A."/>
            <person name="Bhattacharya S.S."/>
            <person name="Shirouzu T."/>
            <person name="Yoshinaga Y."/>
            <person name="Martin F.M."/>
            <person name="Grigoriev I.V."/>
            <person name="Hibbett D.S."/>
        </authorList>
    </citation>
    <scope>NUCLEOTIDE SEQUENCE [LARGE SCALE GENOMIC DNA]</scope>
    <source>
        <strain evidence="2 3">CBS 109695</strain>
    </source>
</reference>
<proteinExistence type="predicted"/>
<evidence type="ECO:0000313" key="2">
    <source>
        <dbReference type="EMBL" id="KZP19973.1"/>
    </source>
</evidence>
<keyword evidence="1" id="KW-0812">Transmembrane</keyword>
<evidence type="ECO:0000256" key="1">
    <source>
        <dbReference type="SAM" id="Phobius"/>
    </source>
</evidence>
<dbReference type="OrthoDB" id="3256745at2759"/>
<keyword evidence="1" id="KW-1133">Transmembrane helix</keyword>
<dbReference type="AlphaFoldDB" id="A0A166ILZ6"/>
<dbReference type="EMBL" id="KV417559">
    <property type="protein sequence ID" value="KZP19973.1"/>
    <property type="molecule type" value="Genomic_DNA"/>
</dbReference>
<feature type="transmembrane region" description="Helical" evidence="1">
    <location>
        <begin position="31"/>
        <end position="50"/>
    </location>
</feature>
<name>A0A166ILZ6_9AGAM</name>
<organism evidence="2 3">
    <name type="scientific">Athelia psychrophila</name>
    <dbReference type="NCBI Taxonomy" id="1759441"/>
    <lineage>
        <taxon>Eukaryota</taxon>
        <taxon>Fungi</taxon>
        <taxon>Dikarya</taxon>
        <taxon>Basidiomycota</taxon>
        <taxon>Agaricomycotina</taxon>
        <taxon>Agaricomycetes</taxon>
        <taxon>Agaricomycetidae</taxon>
        <taxon>Atheliales</taxon>
        <taxon>Atheliaceae</taxon>
        <taxon>Athelia</taxon>
    </lineage>
</organism>